<evidence type="ECO:0000313" key="2">
    <source>
        <dbReference type="Proteomes" id="UP000547058"/>
    </source>
</evidence>
<reference evidence="1 2" key="1">
    <citation type="submission" date="2020-08" db="EMBL/GenBank/DDBJ databases">
        <title>Stenotrophomonas tumulicola JCM 30961.</title>
        <authorList>
            <person name="Deng Y."/>
        </authorList>
    </citation>
    <scope>NUCLEOTIDE SEQUENCE [LARGE SCALE GENOMIC DNA]</scope>
    <source>
        <strain evidence="1 2">JCM 30961</strain>
    </source>
</reference>
<keyword evidence="2" id="KW-1185">Reference proteome</keyword>
<organism evidence="1 2">
    <name type="scientific">Stenotrophomonas tumulicola</name>
    <dbReference type="NCBI Taxonomy" id="1685415"/>
    <lineage>
        <taxon>Bacteria</taxon>
        <taxon>Pseudomonadati</taxon>
        <taxon>Pseudomonadota</taxon>
        <taxon>Gammaproteobacteria</taxon>
        <taxon>Lysobacterales</taxon>
        <taxon>Lysobacteraceae</taxon>
        <taxon>Stenotrophomonas</taxon>
    </lineage>
</organism>
<dbReference type="Pfam" id="PF21716">
    <property type="entry name" value="dnstrm_HI1420"/>
    <property type="match status" value="1"/>
</dbReference>
<comment type="caution">
    <text evidence="1">The sequence shown here is derived from an EMBL/GenBank/DDBJ whole genome shotgun (WGS) entry which is preliminary data.</text>
</comment>
<dbReference type="InterPro" id="IPR014057">
    <property type="entry name" value="HI1420"/>
</dbReference>
<dbReference type="EMBL" id="JACGXS010000009">
    <property type="protein sequence ID" value="MBA8683116.1"/>
    <property type="molecule type" value="Genomic_DNA"/>
</dbReference>
<dbReference type="RefSeq" id="WP_182340266.1">
    <property type="nucleotide sequence ID" value="NZ_JACGXS010000009.1"/>
</dbReference>
<dbReference type="AlphaFoldDB" id="A0A7W3FPM6"/>
<evidence type="ECO:0000313" key="1">
    <source>
        <dbReference type="EMBL" id="MBA8683116.1"/>
    </source>
</evidence>
<proteinExistence type="predicted"/>
<gene>
    <name evidence="1" type="ORF">H4O11_15055</name>
</gene>
<dbReference type="Proteomes" id="UP000547058">
    <property type="component" value="Unassembled WGS sequence"/>
</dbReference>
<protein>
    <submittedName>
        <fullName evidence="1">Transcriptional regulator</fullName>
    </submittedName>
</protein>
<sequence>MTRANDKTGPLAPERATEMAAFLNGKLYLRDADADDVVRALLLIAEMRGVGVAGGKRSLSCETLRQQLNSRQPLNFATVLSVMKTLGIRLRAEAF</sequence>
<name>A0A7W3FPM6_9GAMM</name>
<accession>A0A7W3FPM6</accession>